<name>A0A0D6JHD2_9HYPH</name>
<gene>
    <name evidence="2" type="ORF">YBN1229_v1_2545</name>
</gene>
<reference evidence="3" key="1">
    <citation type="submission" date="2015-02" db="EMBL/GenBank/DDBJ databases">
        <authorList>
            <person name="Chooi Y.-H."/>
        </authorList>
    </citation>
    <scope>NUCLEOTIDE SEQUENCE [LARGE SCALE GENOMIC DNA]</scope>
    <source>
        <strain evidence="3">strain Y</strain>
    </source>
</reference>
<dbReference type="RefSeq" id="WP_046479163.1">
    <property type="nucleotide sequence ID" value="NZ_LN829118.1"/>
</dbReference>
<organism evidence="2 3">
    <name type="scientific">Candidatus Filomicrobium marinum</name>
    <dbReference type="NCBI Taxonomy" id="1608628"/>
    <lineage>
        <taxon>Bacteria</taxon>
        <taxon>Pseudomonadati</taxon>
        <taxon>Pseudomonadota</taxon>
        <taxon>Alphaproteobacteria</taxon>
        <taxon>Hyphomicrobiales</taxon>
        <taxon>Hyphomicrobiaceae</taxon>
        <taxon>Filomicrobium</taxon>
    </lineage>
</organism>
<dbReference type="AlphaFoldDB" id="A0A0D6JHD2"/>
<dbReference type="KEGG" id="fil:BN1229_v1_3378"/>
<sequence>MKLSTSGLIGGVLMSASIALLGFAQQATANPLNGYVGTWSGSGSVKLDSGKSERIDCRAYYTSRQEGTDLNVAIRCANPSNKIEMRAGLTYSGGAVSGTWEERTFNATGAVTGTANPASIKLSINGAITGSMSVSLSNNQQNVSISTAGSGSGLSAVKINLKRQGG</sequence>
<evidence type="ECO:0000256" key="1">
    <source>
        <dbReference type="SAM" id="SignalP"/>
    </source>
</evidence>
<dbReference type="OrthoDB" id="7933091at2"/>
<keyword evidence="1" id="KW-0732">Signal</keyword>
<dbReference type="KEGG" id="fiy:BN1229_v1_2545"/>
<evidence type="ECO:0000313" key="2">
    <source>
        <dbReference type="EMBL" id="CPR20295.1"/>
    </source>
</evidence>
<protein>
    <submittedName>
        <fullName evidence="2">Uncharacterized protein</fullName>
    </submittedName>
</protein>
<accession>A0A0D6JHD2</accession>
<dbReference type="Proteomes" id="UP000033187">
    <property type="component" value="Chromosome 1"/>
</dbReference>
<dbReference type="EMBL" id="LN829119">
    <property type="protein sequence ID" value="CPR20295.1"/>
    <property type="molecule type" value="Genomic_DNA"/>
</dbReference>
<evidence type="ECO:0000313" key="3">
    <source>
        <dbReference type="Proteomes" id="UP000033187"/>
    </source>
</evidence>
<keyword evidence="3" id="KW-1185">Reference proteome</keyword>
<feature type="signal peptide" evidence="1">
    <location>
        <begin position="1"/>
        <end position="29"/>
    </location>
</feature>
<feature type="chain" id="PRO_5002306280" evidence="1">
    <location>
        <begin position="30"/>
        <end position="166"/>
    </location>
</feature>
<proteinExistence type="predicted"/>